<dbReference type="GO" id="GO:0009055">
    <property type="term" value="F:electron transfer activity"/>
    <property type="evidence" value="ECO:0007669"/>
    <property type="project" value="InterPro"/>
</dbReference>
<accession>A0A371B7K0</accession>
<dbReference type="SUPFAM" id="SSF46626">
    <property type="entry name" value="Cytochrome c"/>
    <property type="match status" value="1"/>
</dbReference>
<keyword evidence="8" id="KW-1185">Reference proteome</keyword>
<evidence type="ECO:0000256" key="4">
    <source>
        <dbReference type="PROSITE-ProRule" id="PRU00433"/>
    </source>
</evidence>
<keyword evidence="1 4" id="KW-0349">Heme</keyword>
<comment type="caution">
    <text evidence="7">The sequence shown here is derived from an EMBL/GenBank/DDBJ whole genome shotgun (WGS) entry which is preliminary data.</text>
</comment>
<dbReference type="OrthoDB" id="7363829at2"/>
<evidence type="ECO:0000313" key="7">
    <source>
        <dbReference type="EMBL" id="RDV03566.1"/>
    </source>
</evidence>
<dbReference type="Pfam" id="PF13442">
    <property type="entry name" value="Cytochrome_CBB3"/>
    <property type="match status" value="1"/>
</dbReference>
<evidence type="ECO:0000256" key="3">
    <source>
        <dbReference type="ARBA" id="ARBA00023004"/>
    </source>
</evidence>
<organism evidence="7 8">
    <name type="scientific">Undibacter mobilis</name>
    <dbReference type="NCBI Taxonomy" id="2292256"/>
    <lineage>
        <taxon>Bacteria</taxon>
        <taxon>Pseudomonadati</taxon>
        <taxon>Pseudomonadota</taxon>
        <taxon>Alphaproteobacteria</taxon>
        <taxon>Hyphomicrobiales</taxon>
        <taxon>Nitrobacteraceae</taxon>
        <taxon>Undibacter</taxon>
    </lineage>
</organism>
<gene>
    <name evidence="7" type="ORF">DXH78_02580</name>
</gene>
<dbReference type="InterPro" id="IPR036909">
    <property type="entry name" value="Cyt_c-like_dom_sf"/>
</dbReference>
<evidence type="ECO:0000256" key="1">
    <source>
        <dbReference type="ARBA" id="ARBA00022617"/>
    </source>
</evidence>
<protein>
    <submittedName>
        <fullName evidence="7">Cytochrome c</fullName>
    </submittedName>
</protein>
<dbReference type="AlphaFoldDB" id="A0A371B7K0"/>
<dbReference type="EMBL" id="QRGO01000001">
    <property type="protein sequence ID" value="RDV03566.1"/>
    <property type="molecule type" value="Genomic_DNA"/>
</dbReference>
<evidence type="ECO:0000313" key="8">
    <source>
        <dbReference type="Proteomes" id="UP000263993"/>
    </source>
</evidence>
<feature type="signal peptide" evidence="5">
    <location>
        <begin position="1"/>
        <end position="26"/>
    </location>
</feature>
<keyword evidence="3 4" id="KW-0408">Iron</keyword>
<dbReference type="InterPro" id="IPR009056">
    <property type="entry name" value="Cyt_c-like_dom"/>
</dbReference>
<reference evidence="8" key="1">
    <citation type="submission" date="2018-08" db="EMBL/GenBank/DDBJ databases">
        <authorList>
            <person name="Kim S.-J."/>
            <person name="Jung G.-Y."/>
        </authorList>
    </citation>
    <scope>NUCLEOTIDE SEQUENCE [LARGE SCALE GENOMIC DNA]</scope>
    <source>
        <strain evidence="8">GY_H</strain>
    </source>
</reference>
<dbReference type="Gene3D" id="1.10.760.10">
    <property type="entry name" value="Cytochrome c-like domain"/>
    <property type="match status" value="1"/>
</dbReference>
<name>A0A371B7K0_9BRAD</name>
<dbReference type="PROSITE" id="PS51007">
    <property type="entry name" value="CYTC"/>
    <property type="match status" value="1"/>
</dbReference>
<feature type="chain" id="PRO_5016820762" evidence="5">
    <location>
        <begin position="27"/>
        <end position="110"/>
    </location>
</feature>
<dbReference type="GO" id="GO:0020037">
    <property type="term" value="F:heme binding"/>
    <property type="evidence" value="ECO:0007669"/>
    <property type="project" value="InterPro"/>
</dbReference>
<dbReference type="GO" id="GO:0046872">
    <property type="term" value="F:metal ion binding"/>
    <property type="evidence" value="ECO:0007669"/>
    <property type="project" value="UniProtKB-KW"/>
</dbReference>
<evidence type="ECO:0000256" key="2">
    <source>
        <dbReference type="ARBA" id="ARBA00022723"/>
    </source>
</evidence>
<keyword evidence="5" id="KW-0732">Signal</keyword>
<proteinExistence type="predicted"/>
<evidence type="ECO:0000259" key="6">
    <source>
        <dbReference type="PROSITE" id="PS51007"/>
    </source>
</evidence>
<keyword evidence="2 4" id="KW-0479">Metal-binding</keyword>
<feature type="domain" description="Cytochrome c" evidence="6">
    <location>
        <begin position="28"/>
        <end position="109"/>
    </location>
</feature>
<evidence type="ECO:0000256" key="5">
    <source>
        <dbReference type="SAM" id="SignalP"/>
    </source>
</evidence>
<dbReference type="Proteomes" id="UP000263993">
    <property type="component" value="Unassembled WGS sequence"/>
</dbReference>
<sequence>MSRGRHTSAVLAAGIAIAALAASAHAQEPAVRGRALLKDNCAACHAIDRLDRSARPAAPPFRVLGESFDLDQFARRLRQGLASSHPDMPEFRFSADDADAVVAYLRTIQQ</sequence>